<dbReference type="EMBL" id="AP025226">
    <property type="protein sequence ID" value="BDB99518.1"/>
    <property type="molecule type" value="Genomic_DNA"/>
</dbReference>
<dbReference type="PANTHER" id="PTHR11941">
    <property type="entry name" value="ENOYL-COA HYDRATASE-RELATED"/>
    <property type="match status" value="1"/>
</dbReference>
<gene>
    <name evidence="1" type="ORF">SACC_25350</name>
</gene>
<dbReference type="PANTHER" id="PTHR11941:SF54">
    <property type="entry name" value="ENOYL-COA HYDRATASE, MITOCHONDRIAL"/>
    <property type="match status" value="1"/>
</dbReference>
<sequence length="99" mass="11357">MYNLNSVDEVRDFFFTLYDTIELIINLEKLLICLVNGLAYGGDYEILLFCDITIASEDAKFSIPEDRLGLIPPMAVSIDYKALGRRIVISYINIKRDRC</sequence>
<dbReference type="GO" id="GO:0006635">
    <property type="term" value="P:fatty acid beta-oxidation"/>
    <property type="evidence" value="ECO:0007669"/>
    <property type="project" value="TreeGrafter"/>
</dbReference>
<dbReference type="GO" id="GO:0003824">
    <property type="term" value="F:catalytic activity"/>
    <property type="evidence" value="ECO:0007669"/>
    <property type="project" value="UniProtKB-ARBA"/>
</dbReference>
<dbReference type="RefSeq" id="WP_229569862.1">
    <property type="nucleotide sequence ID" value="NZ_AP025226.1"/>
</dbReference>
<dbReference type="SUPFAM" id="SSF52096">
    <property type="entry name" value="ClpP/crotonase"/>
    <property type="match status" value="1"/>
</dbReference>
<name>A0AAQ4CUN7_9CREN</name>
<proteinExistence type="predicted"/>
<dbReference type="AlphaFoldDB" id="A0AAQ4CUN7"/>
<dbReference type="InterPro" id="IPR029045">
    <property type="entry name" value="ClpP/crotonase-like_dom_sf"/>
</dbReference>
<evidence type="ECO:0000313" key="1">
    <source>
        <dbReference type="EMBL" id="BDB99518.1"/>
    </source>
</evidence>
<organism evidence="1 2">
    <name type="scientific">Saccharolobus caldissimus</name>
    <dbReference type="NCBI Taxonomy" id="1702097"/>
    <lineage>
        <taxon>Archaea</taxon>
        <taxon>Thermoproteota</taxon>
        <taxon>Thermoprotei</taxon>
        <taxon>Sulfolobales</taxon>
        <taxon>Sulfolobaceae</taxon>
        <taxon>Saccharolobus</taxon>
    </lineage>
</organism>
<accession>A0AAQ4CUN7</accession>
<protein>
    <submittedName>
        <fullName evidence="1">Uncharacterized protein</fullName>
    </submittedName>
</protein>
<dbReference type="CDD" id="cd06558">
    <property type="entry name" value="crotonase-like"/>
    <property type="match status" value="1"/>
</dbReference>
<dbReference type="GeneID" id="68867252"/>
<dbReference type="KEGG" id="scas:SACC_25350"/>
<dbReference type="InterPro" id="IPR001753">
    <property type="entry name" value="Enoyl-CoA_hydra/iso"/>
</dbReference>
<reference evidence="1 2" key="1">
    <citation type="journal article" date="2022" name="Microbiol. Resour. Announc.">
        <title>Complete Genome Sequence of the Hyperthermophilic and Acidophilic Archaeon Saccharolobus caldissimus Strain HS-3T.</title>
        <authorList>
            <person name="Sakai H.D."/>
            <person name="Kurosawa N."/>
        </authorList>
    </citation>
    <scope>NUCLEOTIDE SEQUENCE [LARGE SCALE GENOMIC DNA]</scope>
    <source>
        <strain evidence="1 2">JCM32116</strain>
    </source>
</reference>
<keyword evidence="2" id="KW-1185">Reference proteome</keyword>
<evidence type="ECO:0000313" key="2">
    <source>
        <dbReference type="Proteomes" id="UP001319921"/>
    </source>
</evidence>
<dbReference type="Gene3D" id="3.90.226.10">
    <property type="entry name" value="2-enoyl-CoA Hydratase, Chain A, domain 1"/>
    <property type="match status" value="1"/>
</dbReference>
<dbReference type="Pfam" id="PF00378">
    <property type="entry name" value="ECH_1"/>
    <property type="match status" value="1"/>
</dbReference>
<dbReference type="Proteomes" id="UP001319921">
    <property type="component" value="Chromosome"/>
</dbReference>